<accession>A0A5M9IW84</accession>
<dbReference type="EMBL" id="VTFH01000002">
    <property type="protein sequence ID" value="KAA8559966.1"/>
    <property type="molecule type" value="Genomic_DNA"/>
</dbReference>
<dbReference type="AntiFam" id="ANF00178">
    <property type="entry name" value="Shadow ORF (opposite dhbF)"/>
</dbReference>
<dbReference type="AlphaFoldDB" id="A0A5M9IW84"/>
<sequence length="558" mass="62776">MGDRQLRQHLRLGQQQLHAAVFEHVGQAFARVFRVQRHVCTAGLEHRQQANHHFNGTLQRQPHQYIRPDACLDQTMGQAIGAVVQLGIAQRHIAEVQRRCSRCAGDLRFNQLMHATLQRVVPRGGIPVAEHLAARGLRQRRQIPQALRCGAGQALQQVLEVRGQLLDLRLTEHLHIKAELEFQARACPQQDGQRVVGLLDVLHITEGQPGRRASGQRGGNRIVFKHQQRVEQRRATGARPTLDIEQGRVLVLTQAEVLCLYLLQPLTDPQGRVRGGDHRQGIDEQPDLLLHTRQTRRPPGHRGAEHHGVLAGLALQQQQPGGLHQRVQGDFVGLGKRLEWRGLRDAQGQGVAALGRRMLGRGGARQARRRLQRGQLAFPERLAGRRVLALQPANVVAVMPLQRRQRLADIVLQDLPQQLRPAPTVQQDVMVGEDQVKVIDTDTHQFQAEQRRPIQHETLRARGFAQRIQCRLRVWLRLPVVLDEGQGALAIHRLQRLRLVLLPDKPGAQHVVPRQHLLPGAFEARHVQAVEIGAQLADIDCVLILLVQAVEQHALLHR</sequence>
<organism evidence="1 2">
    <name type="scientific">Pseudomonas extremaustralis</name>
    <dbReference type="NCBI Taxonomy" id="359110"/>
    <lineage>
        <taxon>Bacteria</taxon>
        <taxon>Pseudomonadati</taxon>
        <taxon>Pseudomonadota</taxon>
        <taxon>Gammaproteobacteria</taxon>
        <taxon>Pseudomonadales</taxon>
        <taxon>Pseudomonadaceae</taxon>
        <taxon>Pseudomonas</taxon>
    </lineage>
</organism>
<gene>
    <name evidence="1" type="ORF">FX985_06349</name>
</gene>
<evidence type="ECO:0000313" key="1">
    <source>
        <dbReference type="EMBL" id="KAA8559966.1"/>
    </source>
</evidence>
<proteinExistence type="predicted"/>
<protein>
    <submittedName>
        <fullName evidence="1">Uncharacterized protein</fullName>
    </submittedName>
</protein>
<evidence type="ECO:0000313" key="2">
    <source>
        <dbReference type="Proteomes" id="UP000323425"/>
    </source>
</evidence>
<dbReference type="Proteomes" id="UP000323425">
    <property type="component" value="Unassembled WGS sequence"/>
</dbReference>
<reference evidence="1 2" key="1">
    <citation type="journal article" date="2018" name="Plant Biotechnol. Rep.">
        <title>Diversity and antifungal activity of endophytic bacteria associated with Panax ginseng seedlings.</title>
        <authorList>
            <person name="Park J.M."/>
            <person name="Hong C.E."/>
            <person name="Jo S.H."/>
        </authorList>
    </citation>
    <scope>NUCLEOTIDE SEQUENCE [LARGE SCALE GENOMIC DNA]</scope>
    <source>
        <strain evidence="1 2">PgKB38</strain>
    </source>
</reference>
<name>A0A5M9IW84_9PSED</name>
<comment type="caution">
    <text evidence="1">The sequence shown here is derived from an EMBL/GenBank/DDBJ whole genome shotgun (WGS) entry which is preliminary data.</text>
</comment>